<keyword evidence="7" id="KW-1185">Reference proteome</keyword>
<comment type="caution">
    <text evidence="6">The sequence shown here is derived from an EMBL/GenBank/DDBJ whole genome shotgun (WGS) entry which is preliminary data.</text>
</comment>
<evidence type="ECO:0000313" key="6">
    <source>
        <dbReference type="EMBL" id="MFI1963482.1"/>
    </source>
</evidence>
<feature type="transmembrane region" description="Helical" evidence="5">
    <location>
        <begin position="111"/>
        <end position="136"/>
    </location>
</feature>
<dbReference type="Proteomes" id="UP001611548">
    <property type="component" value="Unassembled WGS sequence"/>
</dbReference>
<name>A0ABW7UPU3_9ACTN</name>
<reference evidence="6 7" key="1">
    <citation type="submission" date="2024-10" db="EMBL/GenBank/DDBJ databases">
        <title>The Natural Products Discovery Center: Release of the First 8490 Sequenced Strains for Exploring Actinobacteria Biosynthetic Diversity.</title>
        <authorList>
            <person name="Kalkreuter E."/>
            <person name="Kautsar S.A."/>
            <person name="Yang D."/>
            <person name="Bader C.D."/>
            <person name="Teijaro C.N."/>
            <person name="Fluegel L."/>
            <person name="Davis C.M."/>
            <person name="Simpson J.R."/>
            <person name="Lauterbach L."/>
            <person name="Steele A.D."/>
            <person name="Gui C."/>
            <person name="Meng S."/>
            <person name="Li G."/>
            <person name="Viehrig K."/>
            <person name="Ye F."/>
            <person name="Su P."/>
            <person name="Kiefer A.F."/>
            <person name="Nichols A."/>
            <person name="Cepeda A.J."/>
            <person name="Yan W."/>
            <person name="Fan B."/>
            <person name="Jiang Y."/>
            <person name="Adhikari A."/>
            <person name="Zheng C.-J."/>
            <person name="Schuster L."/>
            <person name="Cowan T.M."/>
            <person name="Smanski M.J."/>
            <person name="Chevrette M.G."/>
            <person name="De Carvalho L.P.S."/>
            <person name="Shen B."/>
        </authorList>
    </citation>
    <scope>NUCLEOTIDE SEQUENCE [LARGE SCALE GENOMIC DNA]</scope>
    <source>
        <strain evidence="6 7">NPDC020327</strain>
    </source>
</reference>
<evidence type="ECO:0000256" key="4">
    <source>
        <dbReference type="ARBA" id="ARBA00023136"/>
    </source>
</evidence>
<feature type="transmembrane region" description="Helical" evidence="5">
    <location>
        <begin position="71"/>
        <end position="91"/>
    </location>
</feature>
<sequence>MKVSSSHTPTLDLDLDPAAAPARSLFPGSAAPRESKRSLVGGLIRTARPRQWVKNSLVLAAPLAAADFRNAAGIASAFVVFCLASSAIYFLNDALDVHADRAHPTKCQRPIAAGLVSRPLAYATGAALAVTAAVLAQLLTNALTVAVIVAYLVIQVLYTVVLKHMPIFDLAVIACGFVLRSAAGGTAAEVELSSWFLVVAGSGALLMAAGKRYSEAVLVGEGESSTRASLAKYSVSYLRMVWQLACAVAIMSYALWALGLESNGTLVPWRELSIPLFALAMLCYAAHIDEGRAGAPEDVVLRDPSLVVLGAIWVCFFGLAAFNV</sequence>
<dbReference type="NCBIfam" id="NF008978">
    <property type="entry name" value="PRK12324.1-4"/>
    <property type="match status" value="1"/>
</dbReference>
<comment type="subcellular location">
    <subcellularLocation>
        <location evidence="1">Membrane</location>
        <topology evidence="1">Multi-pass membrane protein</topology>
    </subcellularLocation>
</comment>
<evidence type="ECO:0000313" key="7">
    <source>
        <dbReference type="Proteomes" id="UP001611548"/>
    </source>
</evidence>
<feature type="transmembrane region" description="Helical" evidence="5">
    <location>
        <begin position="272"/>
        <end position="288"/>
    </location>
</feature>
<keyword evidence="2 5" id="KW-0812">Transmembrane</keyword>
<keyword evidence="3 5" id="KW-1133">Transmembrane helix</keyword>
<dbReference type="CDD" id="cd13963">
    <property type="entry name" value="PT_UbiA_2"/>
    <property type="match status" value="1"/>
</dbReference>
<dbReference type="InterPro" id="IPR044878">
    <property type="entry name" value="UbiA_sf"/>
</dbReference>
<keyword evidence="6" id="KW-0808">Transferase</keyword>
<accession>A0ABW7UPU3</accession>
<dbReference type="RefSeq" id="WP_079101678.1">
    <property type="nucleotide sequence ID" value="NZ_JBEZHZ010000003.1"/>
</dbReference>
<dbReference type="GO" id="GO:0016757">
    <property type="term" value="F:glycosyltransferase activity"/>
    <property type="evidence" value="ECO:0007669"/>
    <property type="project" value="UniProtKB-KW"/>
</dbReference>
<proteinExistence type="predicted"/>
<dbReference type="Pfam" id="PF01040">
    <property type="entry name" value="UbiA"/>
    <property type="match status" value="1"/>
</dbReference>
<dbReference type="EC" id="2.4.2.45" evidence="6"/>
<evidence type="ECO:0000256" key="5">
    <source>
        <dbReference type="SAM" id="Phobius"/>
    </source>
</evidence>
<feature type="transmembrane region" description="Helical" evidence="5">
    <location>
        <begin position="300"/>
        <end position="322"/>
    </location>
</feature>
<gene>
    <name evidence="6" type="ORF">ACH429_04975</name>
</gene>
<keyword evidence="6" id="KW-0328">Glycosyltransferase</keyword>
<evidence type="ECO:0000256" key="3">
    <source>
        <dbReference type="ARBA" id="ARBA00022989"/>
    </source>
</evidence>
<feature type="transmembrane region" description="Helical" evidence="5">
    <location>
        <begin position="142"/>
        <end position="160"/>
    </location>
</feature>
<keyword evidence="4 5" id="KW-0472">Membrane</keyword>
<dbReference type="Gene3D" id="1.10.357.140">
    <property type="entry name" value="UbiA prenyltransferase"/>
    <property type="match status" value="1"/>
</dbReference>
<dbReference type="EMBL" id="JBIRWE010000001">
    <property type="protein sequence ID" value="MFI1963482.1"/>
    <property type="molecule type" value="Genomic_DNA"/>
</dbReference>
<organism evidence="6 7">
    <name type="scientific">Streptomyces pathocidini</name>
    <dbReference type="NCBI Taxonomy" id="1650571"/>
    <lineage>
        <taxon>Bacteria</taxon>
        <taxon>Bacillati</taxon>
        <taxon>Actinomycetota</taxon>
        <taxon>Actinomycetes</taxon>
        <taxon>Kitasatosporales</taxon>
        <taxon>Streptomycetaceae</taxon>
        <taxon>Streptomyces</taxon>
    </lineage>
</organism>
<dbReference type="InterPro" id="IPR000537">
    <property type="entry name" value="UbiA_prenyltransferase"/>
</dbReference>
<feature type="transmembrane region" description="Helical" evidence="5">
    <location>
        <begin position="240"/>
        <end position="260"/>
    </location>
</feature>
<evidence type="ECO:0000256" key="2">
    <source>
        <dbReference type="ARBA" id="ARBA00022692"/>
    </source>
</evidence>
<protein>
    <submittedName>
        <fullName evidence="6">Decaprenyl-phosphate phosphoribosyltransferase</fullName>
        <ecNumber evidence="6">2.4.2.45</ecNumber>
    </submittedName>
</protein>
<evidence type="ECO:0000256" key="1">
    <source>
        <dbReference type="ARBA" id="ARBA00004141"/>
    </source>
</evidence>